<dbReference type="Proteomes" id="UP000248806">
    <property type="component" value="Unassembled WGS sequence"/>
</dbReference>
<sequence>MFTLPRTPSQMFGGIGSVLKSFVRVREIVDGVVCLNFGRKMYEYRSIIKLTTLNFSLMSEEDQDALIEGFKGFLNGLSFPVQILIKNLPYRLDEYLNSLDKIDDELSDVMRDHAHFVRQLASRRALIKRNFYIVIPADQSMTRNKEEALRNAQTQLQLRCDELLRQLERLGLSGHRLNDKEILHLYQSSFLSEEAKLFPISDNLMAGANNLMVSAKEPQGEKPDLQTLLEKDEDYLLEEEKPDKKRKKKKQKTKKQKTPDFVSVPELIAPSSIEVFPWAVRIAGELGHEFVRTLVFVNYPRSAYPGWLDAIIQVDEPNVDFSLHISPLPPQQVTSRLGRKATEFRGSVLASQRQGKAPDPSAAIALQDIEGLRERLARGDERIFSLSLFVQVRGRTRRELSERNNRLVAAIRSLDFRALPAHWQHHAGLLSCLPDGDNQLGRARLFGTSSAATFYPFTGSDISMDSGVMFGVHPNGSLVILNPFNSQELENANMVVFAKSGAGKSFFLKTVSCRLLPTCNVYVIDPEAEYNNLCERVHGQYVRLSSESLQLNPFDLYGRPDALEEDEGTDEGNFFREKILNLITFFELLLSDEGILSQKEKAFLYRCLIKTYENRGITMDPRTHHRTPPNMQEFFVIMSSASRGDKRFGVGEDTFGLSDRLERYLHLFPSRTRVILDNRFVDFNIRELNDALKPVGLFLITEFLWTKLRQARQERVLQRHSIILIDEAWLLMQFQQGAKFLAAFARRIRKYGGGLWCTTQNSDDFLGSEEGRTILAMATMKFLMKQDSSTIESVMRTFRLSPGQRNFLLAARRGEGLFSTKSWTPMEVVASPKEAEMANTTLTLASSVRSTEALLEELELEDLEPPLNGYSKKHPERA</sequence>
<reference evidence="3 4" key="1">
    <citation type="submission" date="2018-06" db="EMBL/GenBank/DDBJ databases">
        <title>Genomic Encyclopedia of Archaeal and Bacterial Type Strains, Phase II (KMG-II): from individual species to whole genera.</title>
        <authorList>
            <person name="Goeker M."/>
        </authorList>
    </citation>
    <scope>NUCLEOTIDE SEQUENCE [LARGE SCALE GENOMIC DNA]</scope>
    <source>
        <strain evidence="3 4">ATCC BAA-1881</strain>
    </source>
</reference>
<evidence type="ECO:0000313" key="4">
    <source>
        <dbReference type="Proteomes" id="UP000248806"/>
    </source>
</evidence>
<name>A0A326U9X5_THEHA</name>
<evidence type="ECO:0000313" key="3">
    <source>
        <dbReference type="EMBL" id="PZW32582.1"/>
    </source>
</evidence>
<dbReference type="Gene3D" id="3.40.50.300">
    <property type="entry name" value="P-loop containing nucleotide triphosphate hydrolases"/>
    <property type="match status" value="1"/>
</dbReference>
<protein>
    <recommendedName>
        <fullName evidence="2">TraG P-loop domain-containing protein</fullName>
    </recommendedName>
</protein>
<dbReference type="PANTHER" id="PTHR30121:SF6">
    <property type="entry name" value="SLR6007 PROTEIN"/>
    <property type="match status" value="1"/>
</dbReference>
<feature type="region of interest" description="Disordered" evidence="1">
    <location>
        <begin position="236"/>
        <end position="257"/>
    </location>
</feature>
<dbReference type="OrthoDB" id="9804380at2"/>
<dbReference type="AlphaFoldDB" id="A0A326U9X5"/>
<dbReference type="InterPro" id="IPR043964">
    <property type="entry name" value="P-loop_TraG"/>
</dbReference>
<accession>A0A326U9X5</accession>
<comment type="caution">
    <text evidence="3">The sequence shown here is derived from an EMBL/GenBank/DDBJ whole genome shotgun (WGS) entry which is preliminary data.</text>
</comment>
<dbReference type="InterPro" id="IPR051162">
    <property type="entry name" value="T4SS_component"/>
</dbReference>
<feature type="domain" description="TraG P-loop" evidence="2">
    <location>
        <begin position="482"/>
        <end position="810"/>
    </location>
</feature>
<gene>
    <name evidence="3" type="ORF">EI42_01674</name>
</gene>
<dbReference type="SUPFAM" id="SSF52540">
    <property type="entry name" value="P-loop containing nucleoside triphosphate hydrolases"/>
    <property type="match status" value="1"/>
</dbReference>
<dbReference type="Gene3D" id="1.10.8.730">
    <property type="match status" value="1"/>
</dbReference>
<dbReference type="InterPro" id="IPR027417">
    <property type="entry name" value="P-loop_NTPase"/>
</dbReference>
<keyword evidence="4" id="KW-1185">Reference proteome</keyword>
<dbReference type="PANTHER" id="PTHR30121">
    <property type="entry name" value="UNCHARACTERIZED PROTEIN YJGR-RELATED"/>
    <property type="match status" value="1"/>
</dbReference>
<feature type="compositionally biased region" description="Basic residues" evidence="1">
    <location>
        <begin position="244"/>
        <end position="256"/>
    </location>
</feature>
<dbReference type="EMBL" id="QKUF01000004">
    <property type="protein sequence ID" value="PZW32582.1"/>
    <property type="molecule type" value="Genomic_DNA"/>
</dbReference>
<proteinExistence type="predicted"/>
<dbReference type="Pfam" id="PF19044">
    <property type="entry name" value="P-loop_TraG"/>
    <property type="match status" value="1"/>
</dbReference>
<evidence type="ECO:0000259" key="2">
    <source>
        <dbReference type="Pfam" id="PF19044"/>
    </source>
</evidence>
<evidence type="ECO:0000256" key="1">
    <source>
        <dbReference type="SAM" id="MobiDB-lite"/>
    </source>
</evidence>
<organism evidence="3 4">
    <name type="scientific">Thermosporothrix hazakensis</name>
    <dbReference type="NCBI Taxonomy" id="644383"/>
    <lineage>
        <taxon>Bacteria</taxon>
        <taxon>Bacillati</taxon>
        <taxon>Chloroflexota</taxon>
        <taxon>Ktedonobacteria</taxon>
        <taxon>Ktedonobacterales</taxon>
        <taxon>Thermosporotrichaceae</taxon>
        <taxon>Thermosporothrix</taxon>
    </lineage>
</organism>
<dbReference type="CDD" id="cd01127">
    <property type="entry name" value="TrwB_TraG_TraD_VirD4"/>
    <property type="match status" value="1"/>
</dbReference>
<dbReference type="RefSeq" id="WP_111320760.1">
    <property type="nucleotide sequence ID" value="NZ_BIFX01000002.1"/>
</dbReference>